<dbReference type="Gene3D" id="1.10.260.40">
    <property type="entry name" value="lambda repressor-like DNA-binding domains"/>
    <property type="match status" value="1"/>
</dbReference>
<name>A0A6P1DBU8_9NOCA</name>
<dbReference type="GO" id="GO:0003677">
    <property type="term" value="F:DNA binding"/>
    <property type="evidence" value="ECO:0007669"/>
    <property type="project" value="InterPro"/>
</dbReference>
<reference evidence="3 4" key="1">
    <citation type="submission" date="2020-01" db="EMBL/GenBank/DDBJ databases">
        <title>Genetics and antimicrobial susceptibilities of Nocardia species isolated from the soil; a comparison with species isolated from humans.</title>
        <authorList>
            <person name="Carrasco G."/>
            <person name="Monzon S."/>
            <person name="Sansegundo M."/>
            <person name="Garcia E."/>
            <person name="Garrido N."/>
            <person name="Medina M.J."/>
            <person name="Villalon P."/>
            <person name="Ramirez-Arocha A.C."/>
            <person name="Jimenez P."/>
            <person name="Cuesta I."/>
            <person name="Valdezate S."/>
        </authorList>
    </citation>
    <scope>NUCLEOTIDE SEQUENCE [LARGE SCALE GENOMIC DNA]</scope>
    <source>
        <strain evidence="1 3">CNM20110639</strain>
        <strain evidence="2 4">CNM20110649</strain>
    </source>
</reference>
<evidence type="ECO:0000313" key="4">
    <source>
        <dbReference type="Proteomes" id="UP000470876"/>
    </source>
</evidence>
<dbReference type="Proteomes" id="UP000470876">
    <property type="component" value="Unassembled WGS sequence"/>
</dbReference>
<dbReference type="SUPFAM" id="SSF47413">
    <property type="entry name" value="lambda repressor-like DNA-binding domains"/>
    <property type="match status" value="1"/>
</dbReference>
<dbReference type="Proteomes" id="UP000468928">
    <property type="component" value="Unassembled WGS sequence"/>
</dbReference>
<evidence type="ECO:0000313" key="2">
    <source>
        <dbReference type="EMBL" id="NEW57580.1"/>
    </source>
</evidence>
<accession>A0A6P1DBU8</accession>
<dbReference type="InterPro" id="IPR011990">
    <property type="entry name" value="TPR-like_helical_dom_sf"/>
</dbReference>
<sequence length="410" mass="44609">MAFVRKRMGLSQADFGQLLHWDRAHTGRVERAEVGTIFDVRELCRAADALGIPRSALTPVLLGTSEPRTIESGDEGAEDVNRRKFGLATTVAFAGTVAGSAASDSMKIGTPHIGYIQDLTRRLWEHDNQFGGGGIARYALEQYWLARRWLDYGEFGSRTGADLASATGWLSNTAAWLARDSGRPDSARQSLGESVLLAEQYGDTSLLAAALGDLANLAVANPVRSREPVRLACRASELARHVPSRRLNALRAAEESTAHAAVGDSDEFERAIVQVWREVDRGLDGSDDPAWLDHVTEAELRVHEARGRRLLGQHHRAADLFRESITRPGNRPRDEASYRTYFAASLAGLGDITEAITAADSALDLLDGPVQSPRLLSEIGPVREAARDTLTGPAARFCQRYDWLTSANAG</sequence>
<dbReference type="EMBL" id="JAAGUX010000033">
    <property type="protein sequence ID" value="NEW57580.1"/>
    <property type="molecule type" value="Genomic_DNA"/>
</dbReference>
<comment type="caution">
    <text evidence="1">The sequence shown here is derived from an EMBL/GenBank/DDBJ whole genome shotgun (WGS) entry which is preliminary data.</text>
</comment>
<gene>
    <name evidence="1" type="ORF">GV789_27985</name>
    <name evidence="2" type="ORF">GV794_18235</name>
</gene>
<dbReference type="SUPFAM" id="SSF48452">
    <property type="entry name" value="TPR-like"/>
    <property type="match status" value="1"/>
</dbReference>
<organism evidence="1 3">
    <name type="scientific">Nocardia cyriacigeorgica</name>
    <dbReference type="NCBI Taxonomy" id="135487"/>
    <lineage>
        <taxon>Bacteria</taxon>
        <taxon>Bacillati</taxon>
        <taxon>Actinomycetota</taxon>
        <taxon>Actinomycetes</taxon>
        <taxon>Mycobacteriales</taxon>
        <taxon>Nocardiaceae</taxon>
        <taxon>Nocardia</taxon>
    </lineage>
</organism>
<dbReference type="AlphaFoldDB" id="A0A6P1DBU8"/>
<dbReference type="CDD" id="cd00093">
    <property type="entry name" value="HTH_XRE"/>
    <property type="match status" value="1"/>
</dbReference>
<protein>
    <submittedName>
        <fullName evidence="1">Helix-turn-helix transcriptional regulator</fullName>
    </submittedName>
</protein>
<proteinExistence type="predicted"/>
<evidence type="ECO:0000313" key="3">
    <source>
        <dbReference type="Proteomes" id="UP000468928"/>
    </source>
</evidence>
<evidence type="ECO:0000313" key="1">
    <source>
        <dbReference type="EMBL" id="NEW48235.1"/>
    </source>
</evidence>
<dbReference type="InterPro" id="IPR001387">
    <property type="entry name" value="Cro/C1-type_HTH"/>
</dbReference>
<dbReference type="Gene3D" id="1.25.40.10">
    <property type="entry name" value="Tetratricopeptide repeat domain"/>
    <property type="match status" value="1"/>
</dbReference>
<dbReference type="InterPro" id="IPR010982">
    <property type="entry name" value="Lambda_DNA-bd_dom_sf"/>
</dbReference>
<dbReference type="EMBL" id="JAAGUZ010000136">
    <property type="protein sequence ID" value="NEW48235.1"/>
    <property type="molecule type" value="Genomic_DNA"/>
</dbReference>
<keyword evidence="4" id="KW-1185">Reference proteome</keyword>